<evidence type="ECO:0000313" key="3">
    <source>
        <dbReference type="EMBL" id="QVI19505.1"/>
    </source>
</evidence>
<dbReference type="InterPro" id="IPR010982">
    <property type="entry name" value="Lambda_DNA-bd_dom_sf"/>
</dbReference>
<evidence type="ECO:0000256" key="1">
    <source>
        <dbReference type="SAM" id="MobiDB-lite"/>
    </source>
</evidence>
<keyword evidence="4" id="KW-1185">Reference proteome</keyword>
<dbReference type="Proteomes" id="UP000683310">
    <property type="component" value="Chromosome"/>
</dbReference>
<dbReference type="Gene3D" id="1.10.260.40">
    <property type="entry name" value="lambda repressor-like DNA-binding domains"/>
    <property type="match status" value="1"/>
</dbReference>
<dbReference type="InterPro" id="IPR041413">
    <property type="entry name" value="MLTR_LBD"/>
</dbReference>
<dbReference type="RefSeq" id="WP_213555537.1">
    <property type="nucleotide sequence ID" value="NZ_JBHZDI010000308.1"/>
</dbReference>
<dbReference type="SUPFAM" id="SSF47413">
    <property type="entry name" value="lambda repressor-like DNA-binding domains"/>
    <property type="match status" value="1"/>
</dbReference>
<dbReference type="Pfam" id="PF13560">
    <property type="entry name" value="HTH_31"/>
    <property type="match status" value="1"/>
</dbReference>
<dbReference type="EMBL" id="CP074371">
    <property type="protein sequence ID" value="QVI19505.1"/>
    <property type="molecule type" value="Genomic_DNA"/>
</dbReference>
<organism evidence="3 4">
    <name type="scientific">Nocardia tengchongensis</name>
    <dbReference type="NCBI Taxonomy" id="2055889"/>
    <lineage>
        <taxon>Bacteria</taxon>
        <taxon>Bacillati</taxon>
        <taxon>Actinomycetota</taxon>
        <taxon>Actinomycetes</taxon>
        <taxon>Mycobacteriales</taxon>
        <taxon>Nocardiaceae</taxon>
        <taxon>Nocardia</taxon>
    </lineage>
</organism>
<dbReference type="SMART" id="SM00530">
    <property type="entry name" value="HTH_XRE"/>
    <property type="match status" value="1"/>
</dbReference>
<gene>
    <name evidence="3" type="ORF">KHQ06_24405</name>
</gene>
<sequence>MRPTPGRNLDQQLPVSHQGEPADLQMPSLGRWLQRVREDRNFTREEAADRTHISKDYINKIDRGYVPGREMVLRLITGYDMSPMQARHTLELWQPPATLASVSELRERIDTPSRRRTLEQLDRTGVICVYTDPLWNVLSANKSFHRALPGLDQANSNVATWFFSRSNNTRGVTNVTLQWEQEALFHVAMLRGALGHYRASHRAVTLFDQLKRDRDFSRIWTSSIRVAYARQPNELAHLRDPETGDPYSISIDIAEVSDTRDIRVCYAYRESHADPL</sequence>
<dbReference type="CDD" id="cd00093">
    <property type="entry name" value="HTH_XRE"/>
    <property type="match status" value="1"/>
</dbReference>
<feature type="region of interest" description="Disordered" evidence="1">
    <location>
        <begin position="1"/>
        <end position="24"/>
    </location>
</feature>
<reference evidence="3 4" key="1">
    <citation type="submission" date="2021-04" db="EMBL/GenBank/DDBJ databases">
        <title>Nocardia tengchongensis.</title>
        <authorList>
            <person name="Zhuang k."/>
            <person name="Ran Y."/>
            <person name="Li W."/>
        </authorList>
    </citation>
    <scope>NUCLEOTIDE SEQUENCE [LARGE SCALE GENOMIC DNA]</scope>
    <source>
        <strain evidence="3 4">CFH S0057</strain>
    </source>
</reference>
<accession>A0ABX8CHW0</accession>
<dbReference type="PROSITE" id="PS50943">
    <property type="entry name" value="HTH_CROC1"/>
    <property type="match status" value="1"/>
</dbReference>
<evidence type="ECO:0000259" key="2">
    <source>
        <dbReference type="PROSITE" id="PS50943"/>
    </source>
</evidence>
<proteinExistence type="predicted"/>
<dbReference type="PANTHER" id="PTHR35010">
    <property type="entry name" value="BLL4672 PROTEIN-RELATED"/>
    <property type="match status" value="1"/>
</dbReference>
<protein>
    <submittedName>
        <fullName evidence="3">Helix-turn-helix domain-containing protein</fullName>
    </submittedName>
</protein>
<dbReference type="InterPro" id="IPR001387">
    <property type="entry name" value="Cro/C1-type_HTH"/>
</dbReference>
<evidence type="ECO:0000313" key="4">
    <source>
        <dbReference type="Proteomes" id="UP000683310"/>
    </source>
</evidence>
<feature type="domain" description="HTH cro/C1-type" evidence="2">
    <location>
        <begin position="33"/>
        <end position="86"/>
    </location>
</feature>
<name>A0ABX8CHW0_9NOCA</name>
<dbReference type="Gene3D" id="3.30.450.180">
    <property type="match status" value="1"/>
</dbReference>
<dbReference type="Pfam" id="PF17765">
    <property type="entry name" value="MLTR_LBD"/>
    <property type="match status" value="1"/>
</dbReference>